<feature type="transmembrane region" description="Helical" evidence="1">
    <location>
        <begin position="77"/>
        <end position="97"/>
    </location>
</feature>
<organism evidence="2 3">
    <name type="scientific">Candidatus Taylorbacteria bacterium RIFCSPHIGHO2_02_FULL_45_35</name>
    <dbReference type="NCBI Taxonomy" id="1802311"/>
    <lineage>
        <taxon>Bacteria</taxon>
        <taxon>Candidatus Tayloriibacteriota</taxon>
    </lineage>
</organism>
<dbReference type="Proteomes" id="UP000177943">
    <property type="component" value="Unassembled WGS sequence"/>
</dbReference>
<evidence type="ECO:0000256" key="1">
    <source>
        <dbReference type="SAM" id="Phobius"/>
    </source>
</evidence>
<keyword evidence="1" id="KW-1133">Transmembrane helix</keyword>
<protein>
    <submittedName>
        <fullName evidence="2">Uncharacterized protein</fullName>
    </submittedName>
</protein>
<evidence type="ECO:0000313" key="3">
    <source>
        <dbReference type="Proteomes" id="UP000177943"/>
    </source>
</evidence>
<sequence length="151" mass="17246">MFLSMREYTTLVFRWSVFTAVMAALFWSVWWLFAPVPIVSELGLSRWWDILGLPIIVAYFLSMFCLEEAKVLEPVRVEGVVGLCTVVFTFLAIIFFIKFGIVSAIALLFANTVVIIVLHLLCFLLYFGGSIPWGRDYQGQRRHLVGWLAGD</sequence>
<feature type="transmembrane region" description="Helical" evidence="1">
    <location>
        <begin position="45"/>
        <end position="65"/>
    </location>
</feature>
<feature type="transmembrane region" description="Helical" evidence="1">
    <location>
        <begin position="103"/>
        <end position="127"/>
    </location>
</feature>
<proteinExistence type="predicted"/>
<gene>
    <name evidence="2" type="ORF">A3D56_01620</name>
</gene>
<accession>A0A1G2MPK0</accession>
<comment type="caution">
    <text evidence="2">The sequence shown here is derived from an EMBL/GenBank/DDBJ whole genome shotgun (WGS) entry which is preliminary data.</text>
</comment>
<dbReference type="EMBL" id="MHRP01000044">
    <property type="protein sequence ID" value="OHA25783.1"/>
    <property type="molecule type" value="Genomic_DNA"/>
</dbReference>
<evidence type="ECO:0000313" key="2">
    <source>
        <dbReference type="EMBL" id="OHA25783.1"/>
    </source>
</evidence>
<feature type="transmembrane region" description="Helical" evidence="1">
    <location>
        <begin position="12"/>
        <end position="33"/>
    </location>
</feature>
<dbReference type="AlphaFoldDB" id="A0A1G2MPK0"/>
<keyword evidence="1" id="KW-0812">Transmembrane</keyword>
<name>A0A1G2MPK0_9BACT</name>
<keyword evidence="1" id="KW-0472">Membrane</keyword>
<reference evidence="2 3" key="1">
    <citation type="journal article" date="2016" name="Nat. Commun.">
        <title>Thousands of microbial genomes shed light on interconnected biogeochemical processes in an aquifer system.</title>
        <authorList>
            <person name="Anantharaman K."/>
            <person name="Brown C.T."/>
            <person name="Hug L.A."/>
            <person name="Sharon I."/>
            <person name="Castelle C.J."/>
            <person name="Probst A.J."/>
            <person name="Thomas B.C."/>
            <person name="Singh A."/>
            <person name="Wilkins M.J."/>
            <person name="Karaoz U."/>
            <person name="Brodie E.L."/>
            <person name="Williams K.H."/>
            <person name="Hubbard S.S."/>
            <person name="Banfield J.F."/>
        </authorList>
    </citation>
    <scope>NUCLEOTIDE SEQUENCE [LARGE SCALE GENOMIC DNA]</scope>
</reference>